<gene>
    <name evidence="16" type="ORF">A4U43_C02F8350</name>
</gene>
<evidence type="ECO:0000256" key="5">
    <source>
        <dbReference type="ARBA" id="ARBA00022694"/>
    </source>
</evidence>
<feature type="compositionally biased region" description="Basic and acidic residues" evidence="13">
    <location>
        <begin position="497"/>
        <end position="509"/>
    </location>
</feature>
<evidence type="ECO:0000256" key="13">
    <source>
        <dbReference type="SAM" id="MobiDB-lite"/>
    </source>
</evidence>
<sequence length="548" mass="61686">MKKKNHRPEAQFRHDLDTCSKNKDLNGALDLYQSALSSNFNLSSYHYNTLLHLCSSSIETLDPSSKQSKIGSSFEIFNRMIESGIVPNEATITTMARIAVQKSEGGGDLAFDLVKTMKGKYGAVPRLRTFGPAIFSFCNGLEAEKAYEVENHMISMGVSAEESEIAALLKVSAKKGKGEKVYEYLLKLRNCAGSVNSSTAEILENWFTSDIAVEFGAEEWDLMRIRDVISMNGGGWHGLGWLGKGRWDVKRGNVSSNGECSCCRQRLACVDVEEKEAEKFVESVASLAMERETKSNFKIFQEWLEKRADYGAIVDGANIALYQQNFADGGFSLSQLDAVVRELYKRNQSKWPLVILHNKRYRALMENPSNRQLLDTWRAEGALYTTPNGSNDDWYWLYAAVKLKCLLVTNDEMRDHIFEILGRSFFPKWKDRHQVRYTFAKGNFRLTMPPPYSIVIQESETGSWHVPVENRCSDESTRDWLCITRPESHNSGKSTHAKAEEMHDAEKFTAENVNGVKKSSSELQSGVVIPLTGKRKERSPSPSKPPAG</sequence>
<dbReference type="EC" id="3.1.26.5" evidence="4"/>
<evidence type="ECO:0000256" key="2">
    <source>
        <dbReference type="ARBA" id="ARBA00001946"/>
    </source>
</evidence>
<reference evidence="17" key="1">
    <citation type="journal article" date="2017" name="Nat. Commun.">
        <title>The asparagus genome sheds light on the origin and evolution of a young Y chromosome.</title>
        <authorList>
            <person name="Harkess A."/>
            <person name="Zhou J."/>
            <person name="Xu C."/>
            <person name="Bowers J.E."/>
            <person name="Van der Hulst R."/>
            <person name="Ayyampalayam S."/>
            <person name="Mercati F."/>
            <person name="Riccardi P."/>
            <person name="McKain M.R."/>
            <person name="Kakrana A."/>
            <person name="Tang H."/>
            <person name="Ray J."/>
            <person name="Groenendijk J."/>
            <person name="Arikit S."/>
            <person name="Mathioni S.M."/>
            <person name="Nakano M."/>
            <person name="Shan H."/>
            <person name="Telgmann-Rauber A."/>
            <person name="Kanno A."/>
            <person name="Yue Z."/>
            <person name="Chen H."/>
            <person name="Li W."/>
            <person name="Chen Y."/>
            <person name="Xu X."/>
            <person name="Zhang Y."/>
            <person name="Luo S."/>
            <person name="Chen H."/>
            <person name="Gao J."/>
            <person name="Mao Z."/>
            <person name="Pires J.C."/>
            <person name="Luo M."/>
            <person name="Kudrna D."/>
            <person name="Wing R.A."/>
            <person name="Meyers B.C."/>
            <person name="Yi K."/>
            <person name="Kong H."/>
            <person name="Lavrijsen P."/>
            <person name="Sunseri F."/>
            <person name="Falavigna A."/>
            <person name="Ye Y."/>
            <person name="Leebens-Mack J.H."/>
            <person name="Chen G."/>
        </authorList>
    </citation>
    <scope>NUCLEOTIDE SEQUENCE [LARGE SCALE GENOMIC DNA]</scope>
    <source>
        <strain evidence="17">cv. DH0086</strain>
    </source>
</reference>
<dbReference type="Pfam" id="PF17177">
    <property type="entry name" value="PPR_long"/>
    <property type="match status" value="1"/>
</dbReference>
<evidence type="ECO:0000256" key="10">
    <source>
        <dbReference type="ARBA" id="ARBA00022833"/>
    </source>
</evidence>
<name>A0A5P1FKX5_ASPOF</name>
<organism evidence="16 17">
    <name type="scientific">Asparagus officinalis</name>
    <name type="common">Garden asparagus</name>
    <dbReference type="NCBI Taxonomy" id="4686"/>
    <lineage>
        <taxon>Eukaryota</taxon>
        <taxon>Viridiplantae</taxon>
        <taxon>Streptophyta</taxon>
        <taxon>Embryophyta</taxon>
        <taxon>Tracheophyta</taxon>
        <taxon>Spermatophyta</taxon>
        <taxon>Magnoliopsida</taxon>
        <taxon>Liliopsida</taxon>
        <taxon>Asparagales</taxon>
        <taxon>Asparagaceae</taxon>
        <taxon>Asparagoideae</taxon>
        <taxon>Asparagus</taxon>
    </lineage>
</organism>
<keyword evidence="8" id="KW-0677">Repeat</keyword>
<comment type="cofactor">
    <cofactor evidence="2">
        <name>Mg(2+)</name>
        <dbReference type="ChEBI" id="CHEBI:18420"/>
    </cofactor>
</comment>
<evidence type="ECO:0000313" key="16">
    <source>
        <dbReference type="EMBL" id="ONK77599.1"/>
    </source>
</evidence>
<dbReference type="InterPro" id="IPR031595">
    <property type="entry name" value="PRORP_C"/>
</dbReference>
<evidence type="ECO:0000256" key="9">
    <source>
        <dbReference type="ARBA" id="ARBA00022801"/>
    </source>
</evidence>
<dbReference type="AlphaFoldDB" id="A0A5P1FKX5"/>
<dbReference type="OMA" id="ASHGCEQ"/>
<keyword evidence="11" id="KW-0460">Magnesium</keyword>
<evidence type="ECO:0000259" key="15">
    <source>
        <dbReference type="Pfam" id="PF17177"/>
    </source>
</evidence>
<feature type="domain" description="PRORP" evidence="14">
    <location>
        <begin position="255"/>
        <end position="482"/>
    </location>
</feature>
<dbReference type="Gramene" id="ONK77599">
    <property type="protein sequence ID" value="ONK77599"/>
    <property type="gene ID" value="A4U43_C02F8350"/>
</dbReference>
<dbReference type="PANTHER" id="PTHR13547">
    <property type="match status" value="1"/>
</dbReference>
<evidence type="ECO:0000256" key="11">
    <source>
        <dbReference type="ARBA" id="ARBA00022842"/>
    </source>
</evidence>
<keyword evidence="7" id="KW-0479">Metal-binding</keyword>
<dbReference type="Gene3D" id="1.25.40.10">
    <property type="entry name" value="Tetratricopeptide repeat domain"/>
    <property type="match status" value="1"/>
</dbReference>
<dbReference type="GO" id="GO:0004526">
    <property type="term" value="F:ribonuclease P activity"/>
    <property type="evidence" value="ECO:0007669"/>
    <property type="project" value="UniProtKB-EC"/>
</dbReference>
<evidence type="ECO:0000313" key="17">
    <source>
        <dbReference type="Proteomes" id="UP000243459"/>
    </source>
</evidence>
<feature type="domain" description="PROP1-like PPR" evidence="15">
    <location>
        <begin position="2"/>
        <end position="213"/>
    </location>
</feature>
<dbReference type="PANTHER" id="PTHR13547:SF13">
    <property type="entry name" value="PROTEINACEOUS RNASE P 2"/>
    <property type="match status" value="1"/>
</dbReference>
<keyword evidence="5" id="KW-0819">tRNA processing</keyword>
<evidence type="ECO:0000259" key="14">
    <source>
        <dbReference type="Pfam" id="PF16953"/>
    </source>
</evidence>
<dbReference type="EMBL" id="CM007382">
    <property type="protein sequence ID" value="ONK77599.1"/>
    <property type="molecule type" value="Genomic_DNA"/>
</dbReference>
<keyword evidence="6" id="KW-0540">Nuclease</keyword>
<evidence type="ECO:0000256" key="6">
    <source>
        <dbReference type="ARBA" id="ARBA00022722"/>
    </source>
</evidence>
<comment type="catalytic activity">
    <reaction evidence="1">
        <text>Endonucleolytic cleavage of RNA, removing 5'-extranucleotides from tRNA precursor.</text>
        <dbReference type="EC" id="3.1.26.5"/>
    </reaction>
</comment>
<keyword evidence="10" id="KW-0862">Zinc</keyword>
<evidence type="ECO:0000256" key="8">
    <source>
        <dbReference type="ARBA" id="ARBA00022737"/>
    </source>
</evidence>
<proteinExistence type="inferred from homology"/>
<evidence type="ECO:0000256" key="3">
    <source>
        <dbReference type="ARBA" id="ARBA00007626"/>
    </source>
</evidence>
<dbReference type="FunFam" id="3.40.50.11980:FF:000002">
    <property type="entry name" value="Proteinaceous RNase P 2"/>
    <property type="match status" value="1"/>
</dbReference>
<keyword evidence="12" id="KW-0464">Manganese</keyword>
<dbReference type="GO" id="GO:0046872">
    <property type="term" value="F:metal ion binding"/>
    <property type="evidence" value="ECO:0007669"/>
    <property type="project" value="UniProtKB-KW"/>
</dbReference>
<dbReference type="GO" id="GO:0001682">
    <property type="term" value="P:tRNA 5'-leader removal"/>
    <property type="evidence" value="ECO:0007669"/>
    <property type="project" value="TreeGrafter"/>
</dbReference>
<evidence type="ECO:0000256" key="4">
    <source>
        <dbReference type="ARBA" id="ARBA00012179"/>
    </source>
</evidence>
<dbReference type="InterPro" id="IPR011990">
    <property type="entry name" value="TPR-like_helical_dom_sf"/>
</dbReference>
<protein>
    <recommendedName>
        <fullName evidence="4">ribonuclease P</fullName>
        <ecNumber evidence="4">3.1.26.5</ecNumber>
    </recommendedName>
</protein>
<dbReference type="Proteomes" id="UP000243459">
    <property type="component" value="Chromosome 2"/>
</dbReference>
<evidence type="ECO:0000256" key="1">
    <source>
        <dbReference type="ARBA" id="ARBA00000928"/>
    </source>
</evidence>
<comment type="similarity">
    <text evidence="3">Belongs to the PPR family. P subfamily.</text>
</comment>
<dbReference type="Gene3D" id="3.40.50.11980">
    <property type="match status" value="1"/>
</dbReference>
<dbReference type="OrthoDB" id="46913at2759"/>
<dbReference type="Pfam" id="PF16953">
    <property type="entry name" value="PRORP"/>
    <property type="match status" value="1"/>
</dbReference>
<feature type="region of interest" description="Disordered" evidence="13">
    <location>
        <begin position="488"/>
        <end position="548"/>
    </location>
</feature>
<evidence type="ECO:0000256" key="7">
    <source>
        <dbReference type="ARBA" id="ARBA00022723"/>
    </source>
</evidence>
<keyword evidence="17" id="KW-1185">Reference proteome</keyword>
<accession>A0A5P1FKX5</accession>
<keyword evidence="9" id="KW-0378">Hydrolase</keyword>
<evidence type="ECO:0000256" key="12">
    <source>
        <dbReference type="ARBA" id="ARBA00023211"/>
    </source>
</evidence>
<dbReference type="InterPro" id="IPR033443">
    <property type="entry name" value="PROP1-like_PPR_dom"/>
</dbReference>